<evidence type="ECO:0000313" key="3">
    <source>
        <dbReference type="EMBL" id="MEK8031163.1"/>
    </source>
</evidence>
<comment type="caution">
    <text evidence="3">The sequence shown here is derived from an EMBL/GenBank/DDBJ whole genome shotgun (WGS) entry which is preliminary data.</text>
</comment>
<dbReference type="InterPro" id="IPR002740">
    <property type="entry name" value="EVE_domain"/>
</dbReference>
<keyword evidence="4" id="KW-1185">Reference proteome</keyword>
<protein>
    <recommendedName>
        <fullName evidence="1">UPF0310 protein AACH06_10085</fullName>
    </recommendedName>
</protein>
<evidence type="ECO:0000256" key="1">
    <source>
        <dbReference type="HAMAP-Rule" id="MF_00771"/>
    </source>
</evidence>
<dbReference type="RefSeq" id="WP_341425524.1">
    <property type="nucleotide sequence ID" value="NZ_JBBUTG010000004.1"/>
</dbReference>
<accession>A0ABU9BMI6</accession>
<dbReference type="InterPro" id="IPR015947">
    <property type="entry name" value="PUA-like_sf"/>
</dbReference>
<evidence type="ECO:0000313" key="4">
    <source>
        <dbReference type="Proteomes" id="UP001371218"/>
    </source>
</evidence>
<comment type="similarity">
    <text evidence="1">Belongs to the UPF0310 family.</text>
</comment>
<name>A0ABU9BMI6_9BURK</name>
<dbReference type="NCBIfam" id="NF002616">
    <property type="entry name" value="PRK02268.1-2"/>
    <property type="match status" value="1"/>
</dbReference>
<dbReference type="CDD" id="cd21132">
    <property type="entry name" value="EVE-like"/>
    <property type="match status" value="1"/>
</dbReference>
<sequence length="177" mass="19587">MQQTALFLSSATPAPRWPTAPAAPLTTRPLLSAAERQAWIGVVSREHVQRGVAGNFVQLNHGQKAPVRRLRAGDRIAMYSPRAAYPDGAALQCFTAIGVVVSGEVYQVEMSPDFRPWRVDVGFAPCREAPIRPLIDRLSFIRSKTQWGAAFRFGQLKVPAQDFELIASAMQVEWPED</sequence>
<dbReference type="InterPro" id="IPR022996">
    <property type="entry name" value="UPF0310"/>
</dbReference>
<dbReference type="SUPFAM" id="SSF88697">
    <property type="entry name" value="PUA domain-like"/>
    <property type="match status" value="1"/>
</dbReference>
<organism evidence="3 4">
    <name type="scientific">Ideonella lacteola</name>
    <dbReference type="NCBI Taxonomy" id="2984193"/>
    <lineage>
        <taxon>Bacteria</taxon>
        <taxon>Pseudomonadati</taxon>
        <taxon>Pseudomonadota</taxon>
        <taxon>Betaproteobacteria</taxon>
        <taxon>Burkholderiales</taxon>
        <taxon>Sphaerotilaceae</taxon>
        <taxon>Ideonella</taxon>
    </lineage>
</organism>
<dbReference type="EMBL" id="JBBUTG010000004">
    <property type="protein sequence ID" value="MEK8031163.1"/>
    <property type="molecule type" value="Genomic_DNA"/>
</dbReference>
<gene>
    <name evidence="3" type="ORF">AACH06_10085</name>
</gene>
<feature type="domain" description="EVE" evidence="2">
    <location>
        <begin position="38"/>
        <end position="168"/>
    </location>
</feature>
<proteinExistence type="inferred from homology"/>
<evidence type="ECO:0000259" key="2">
    <source>
        <dbReference type="Pfam" id="PF01878"/>
    </source>
</evidence>
<dbReference type="HAMAP" id="MF_00771">
    <property type="entry name" value="UPF0310"/>
    <property type="match status" value="1"/>
</dbReference>
<dbReference type="Gene3D" id="3.10.590.10">
    <property type="entry name" value="ph1033 like domains"/>
    <property type="match status" value="1"/>
</dbReference>
<dbReference type="Proteomes" id="UP001371218">
    <property type="component" value="Unassembled WGS sequence"/>
</dbReference>
<reference evidence="3 4" key="1">
    <citation type="submission" date="2024-04" db="EMBL/GenBank/DDBJ databases">
        <title>Novel species of the genus Ideonella isolated from streams.</title>
        <authorList>
            <person name="Lu H."/>
        </authorList>
    </citation>
    <scope>NUCLEOTIDE SEQUENCE [LARGE SCALE GENOMIC DNA]</scope>
    <source>
        <strain evidence="3 4">DXS29W</strain>
    </source>
</reference>
<dbReference type="Pfam" id="PF01878">
    <property type="entry name" value="EVE"/>
    <property type="match status" value="1"/>
</dbReference>